<dbReference type="InterPro" id="IPR014340">
    <property type="entry name" value="LptA"/>
</dbReference>
<dbReference type="AlphaFoldDB" id="A0A1Y5RAY6"/>
<organism evidence="6 7">
    <name type="scientific">Aquimixticola soesokkakensis</name>
    <dbReference type="NCBI Taxonomy" id="1519096"/>
    <lineage>
        <taxon>Bacteria</taxon>
        <taxon>Pseudomonadati</taxon>
        <taxon>Pseudomonadota</taxon>
        <taxon>Alphaproteobacteria</taxon>
        <taxon>Rhodobacterales</taxon>
        <taxon>Paracoccaceae</taxon>
        <taxon>Aquimixticola</taxon>
    </lineage>
</organism>
<evidence type="ECO:0000256" key="1">
    <source>
        <dbReference type="ARBA" id="ARBA00022448"/>
    </source>
</evidence>
<reference evidence="6 7" key="1">
    <citation type="submission" date="2017-03" db="EMBL/GenBank/DDBJ databases">
        <authorList>
            <person name="Afonso C.L."/>
            <person name="Miller P.J."/>
            <person name="Scott M.A."/>
            <person name="Spackman E."/>
            <person name="Goraichik I."/>
            <person name="Dimitrov K.M."/>
            <person name="Suarez D.L."/>
            <person name="Swayne D.E."/>
        </authorList>
    </citation>
    <scope>NUCLEOTIDE SEQUENCE [LARGE SCALE GENOMIC DNA]</scope>
    <source>
        <strain evidence="6 7">CECT 8620</strain>
    </source>
</reference>
<proteinExistence type="predicted"/>
<dbReference type="GO" id="GO:0001530">
    <property type="term" value="F:lipopolysaccharide binding"/>
    <property type="evidence" value="ECO:0007669"/>
    <property type="project" value="InterPro"/>
</dbReference>
<gene>
    <name evidence="6" type="primary">lptA</name>
    <name evidence="6" type="ORF">AQS8620_00046</name>
</gene>
<dbReference type="InterPro" id="IPR052037">
    <property type="entry name" value="LPS_export_LptA"/>
</dbReference>
<dbReference type="GO" id="GO:0009279">
    <property type="term" value="C:cell outer membrane"/>
    <property type="evidence" value="ECO:0007669"/>
    <property type="project" value="TreeGrafter"/>
</dbReference>
<accession>A0A1Y5RAY6</accession>
<dbReference type="GO" id="GO:0017089">
    <property type="term" value="F:glycolipid transfer activity"/>
    <property type="evidence" value="ECO:0007669"/>
    <property type="project" value="TreeGrafter"/>
</dbReference>
<evidence type="ECO:0000313" key="6">
    <source>
        <dbReference type="EMBL" id="SLN10492.1"/>
    </source>
</evidence>
<name>A0A1Y5RAY6_9RHOB</name>
<evidence type="ECO:0000256" key="4">
    <source>
        <dbReference type="SAM" id="SignalP"/>
    </source>
</evidence>
<feature type="chain" id="PRO_5012531637" evidence="4">
    <location>
        <begin position="22"/>
        <end position="161"/>
    </location>
</feature>
<keyword evidence="1" id="KW-0813">Transport</keyword>
<keyword evidence="3" id="KW-0574">Periplasm</keyword>
<protein>
    <submittedName>
        <fullName evidence="6">Lipopolysaccharide export system protein LptA</fullName>
    </submittedName>
</protein>
<sequence>MPLIRPLAVVAFLLLCSGAQAQQIAFGGLQQDPTAPVEVTADSLAVDQATGLATFSGNVLIGQGEMRMSAAQVVVVYGTTSEEIERLEASGGVTLATPSDAAEADSASYTIASGEVTLTGNVLVTQGANTIAAERMVIDLTAGTGRMDGRVKTTFTPSGAQ</sequence>
<evidence type="ECO:0000256" key="3">
    <source>
        <dbReference type="ARBA" id="ARBA00022764"/>
    </source>
</evidence>
<dbReference type="Proteomes" id="UP000193862">
    <property type="component" value="Unassembled WGS sequence"/>
</dbReference>
<keyword evidence="2 4" id="KW-0732">Signal</keyword>
<dbReference type="PANTHER" id="PTHR36504">
    <property type="entry name" value="LIPOPOLYSACCHARIDE EXPORT SYSTEM PROTEIN LPTA"/>
    <property type="match status" value="1"/>
</dbReference>
<evidence type="ECO:0000259" key="5">
    <source>
        <dbReference type="Pfam" id="PF03968"/>
    </source>
</evidence>
<keyword evidence="7" id="KW-1185">Reference proteome</keyword>
<dbReference type="Pfam" id="PF03968">
    <property type="entry name" value="LptD_N"/>
    <property type="match status" value="1"/>
</dbReference>
<dbReference type="GO" id="GO:0015920">
    <property type="term" value="P:lipopolysaccharide transport"/>
    <property type="evidence" value="ECO:0007669"/>
    <property type="project" value="InterPro"/>
</dbReference>
<dbReference type="InterPro" id="IPR005653">
    <property type="entry name" value="OstA-like_N"/>
</dbReference>
<dbReference type="GO" id="GO:0030288">
    <property type="term" value="C:outer membrane-bounded periplasmic space"/>
    <property type="evidence" value="ECO:0007669"/>
    <property type="project" value="TreeGrafter"/>
</dbReference>
<evidence type="ECO:0000313" key="7">
    <source>
        <dbReference type="Proteomes" id="UP000193862"/>
    </source>
</evidence>
<feature type="signal peptide" evidence="4">
    <location>
        <begin position="1"/>
        <end position="21"/>
    </location>
</feature>
<feature type="domain" description="Organic solvent tolerance-like N-terminal" evidence="5">
    <location>
        <begin position="38"/>
        <end position="143"/>
    </location>
</feature>
<dbReference type="EMBL" id="FWFS01000001">
    <property type="protein sequence ID" value="SLN10492.1"/>
    <property type="molecule type" value="Genomic_DNA"/>
</dbReference>
<dbReference type="PANTHER" id="PTHR36504:SF1">
    <property type="entry name" value="LIPOPOLYSACCHARIDE EXPORT SYSTEM PROTEIN LPTA"/>
    <property type="match status" value="1"/>
</dbReference>
<evidence type="ECO:0000256" key="2">
    <source>
        <dbReference type="ARBA" id="ARBA00022729"/>
    </source>
</evidence>
<dbReference type="Gene3D" id="2.60.450.10">
    <property type="entry name" value="Lipopolysaccharide (LPS) transport protein A like domain"/>
    <property type="match status" value="1"/>
</dbReference>
<dbReference type="NCBIfam" id="TIGR03002">
    <property type="entry name" value="outer_YhbN_LptA"/>
    <property type="match status" value="1"/>
</dbReference>